<dbReference type="Pfam" id="PF12937">
    <property type="entry name" value="F-box-like"/>
    <property type="match status" value="1"/>
</dbReference>
<dbReference type="AlphaFoldDB" id="A0A4Q9MMX1"/>
<reference evidence="2" key="1">
    <citation type="submission" date="2019-01" db="EMBL/GenBank/DDBJ databases">
        <title>Draft genome sequences of three monokaryotic isolates of the white-rot basidiomycete fungus Dichomitus squalens.</title>
        <authorList>
            <consortium name="DOE Joint Genome Institute"/>
            <person name="Lopez S.C."/>
            <person name="Andreopoulos B."/>
            <person name="Pangilinan J."/>
            <person name="Lipzen A."/>
            <person name="Riley R."/>
            <person name="Ahrendt S."/>
            <person name="Ng V."/>
            <person name="Barry K."/>
            <person name="Daum C."/>
            <person name="Grigoriev I.V."/>
            <person name="Hilden K.S."/>
            <person name="Makela M.R."/>
            <person name="de Vries R.P."/>
        </authorList>
    </citation>
    <scope>NUCLEOTIDE SEQUENCE [LARGE SCALE GENOMIC DNA]</scope>
    <source>
        <strain evidence="2">OM18370.1</strain>
    </source>
</reference>
<name>A0A4Q9MMX1_9APHY</name>
<organism evidence="2">
    <name type="scientific">Dichomitus squalens</name>
    <dbReference type="NCBI Taxonomy" id="114155"/>
    <lineage>
        <taxon>Eukaryota</taxon>
        <taxon>Fungi</taxon>
        <taxon>Dikarya</taxon>
        <taxon>Basidiomycota</taxon>
        <taxon>Agaricomycotina</taxon>
        <taxon>Agaricomycetes</taxon>
        <taxon>Polyporales</taxon>
        <taxon>Polyporaceae</taxon>
        <taxon>Dichomitus</taxon>
    </lineage>
</organism>
<evidence type="ECO:0000259" key="1">
    <source>
        <dbReference type="Pfam" id="PF12937"/>
    </source>
</evidence>
<dbReference type="Proteomes" id="UP000292957">
    <property type="component" value="Unassembled WGS sequence"/>
</dbReference>
<dbReference type="EMBL" id="ML143421">
    <property type="protein sequence ID" value="TBU28447.1"/>
    <property type="molecule type" value="Genomic_DNA"/>
</dbReference>
<dbReference type="InterPro" id="IPR001810">
    <property type="entry name" value="F-box_dom"/>
</dbReference>
<dbReference type="Gene3D" id="1.20.1280.50">
    <property type="match status" value="1"/>
</dbReference>
<accession>A0A4Q9MMX1</accession>
<evidence type="ECO:0000313" key="2">
    <source>
        <dbReference type="EMBL" id="TBU28447.1"/>
    </source>
</evidence>
<feature type="domain" description="F-box" evidence="1">
    <location>
        <begin position="49"/>
        <end position="111"/>
    </location>
</feature>
<feature type="non-terminal residue" evidence="2">
    <location>
        <position position="247"/>
    </location>
</feature>
<dbReference type="OrthoDB" id="2753427at2759"/>
<sequence length="247" mass="28478">MDFPPLADPTSADDNNQHYHSLFSAWIWVEEPERLMYLPHPSLPIVSSIDTLPPELLSRVFQEVQEEEQEEDEWGEADLRLTTQWLAVTRVCSYWRDVAYATPLLWRTVDIDRSLEWLQRCLILSGTVPLRLRLHNPSRMAAASRLLIEHAGRIQRLRVSGRETIESLNKLEPLFSITLPILEELHFNVDVENASSSMSSFDLVLPHLLDVDPGRLPAIRTLKVVGVGLPWTFPLPRHLHTLELKWT</sequence>
<protein>
    <recommendedName>
        <fullName evidence="1">F-box domain-containing protein</fullName>
    </recommendedName>
</protein>
<gene>
    <name evidence="2" type="ORF">BD311DRAFT_615412</name>
</gene>
<proteinExistence type="predicted"/>